<evidence type="ECO:0000313" key="2">
    <source>
        <dbReference type="EMBL" id="SPT55650.1"/>
    </source>
</evidence>
<evidence type="ECO:0000313" key="3">
    <source>
        <dbReference type="Proteomes" id="UP000250192"/>
    </source>
</evidence>
<dbReference type="AlphaFoldDB" id="A0A2X0UJ04"/>
<dbReference type="Pfam" id="PF12787">
    <property type="entry name" value="EcsC"/>
    <property type="match status" value="1"/>
</dbReference>
<dbReference type="RefSeq" id="WP_111823691.1">
    <property type="nucleotide sequence ID" value="NZ_CBDERX010000053.1"/>
</dbReference>
<proteinExistence type="predicted"/>
<gene>
    <name evidence="2" type="ORF">NCTC9935_01158</name>
</gene>
<dbReference type="PANTHER" id="PTHR41260">
    <property type="entry name" value="PROTEIN ECSC"/>
    <property type="match status" value="1"/>
</dbReference>
<feature type="region of interest" description="Disordered" evidence="1">
    <location>
        <begin position="1"/>
        <end position="22"/>
    </location>
</feature>
<reference evidence="2 3" key="1">
    <citation type="submission" date="2018-06" db="EMBL/GenBank/DDBJ databases">
        <authorList>
            <consortium name="Pathogen Informatics"/>
            <person name="Doyle S."/>
        </authorList>
    </citation>
    <scope>NUCLEOTIDE SEQUENCE [LARGE SCALE GENOMIC DNA]</scope>
    <source>
        <strain evidence="2 3">NCTC9935</strain>
    </source>
</reference>
<dbReference type="Proteomes" id="UP000250192">
    <property type="component" value="Unassembled WGS sequence"/>
</dbReference>
<dbReference type="InterPro" id="IPR024787">
    <property type="entry name" value="EcsC"/>
</dbReference>
<protein>
    <submittedName>
        <fullName evidence="2">EcsC protein family</fullName>
    </submittedName>
</protein>
<dbReference type="PANTHER" id="PTHR41260:SF1">
    <property type="entry name" value="PROTEIN ECSC"/>
    <property type="match status" value="1"/>
</dbReference>
<dbReference type="GeneID" id="93758780"/>
<name>A0A2X0UJ04_9ACTO</name>
<keyword evidence="3" id="KW-1185">Reference proteome</keyword>
<evidence type="ECO:0000256" key="1">
    <source>
        <dbReference type="SAM" id="MobiDB-lite"/>
    </source>
</evidence>
<dbReference type="EMBL" id="UAPR01000003">
    <property type="protein sequence ID" value="SPT55650.1"/>
    <property type="molecule type" value="Genomic_DNA"/>
</dbReference>
<accession>A0A2X0UJ04</accession>
<organism evidence="2 3">
    <name type="scientific">Schaalia odontolytica</name>
    <dbReference type="NCBI Taxonomy" id="1660"/>
    <lineage>
        <taxon>Bacteria</taxon>
        <taxon>Bacillati</taxon>
        <taxon>Actinomycetota</taxon>
        <taxon>Actinomycetes</taxon>
        <taxon>Actinomycetales</taxon>
        <taxon>Actinomycetaceae</taxon>
        <taxon>Schaalia</taxon>
    </lineage>
</organism>
<sequence>MNNTSEDTADDTTDVMRQRMSEDDRAQWDAIQEWKDKQLRPSKAGVIVQRIRSYVLAPLTLVMKAARRIPGGAALLDALESRVLGALGRATSAAESSVRRDRILKAYRKADNDVECLEDIRGLSLDQIRAVKPNLVVGYASITATEGAISGVLSSGGSVAALLGLGIASAPGVGITAGAISLDVITFLASSSRLVSHTAAYYGYDTQDPSEVLFSTMVLSQAISPANAGDELAMEKKTSMLAFNKVMSKLAKSGSMGTVGNNALSASVNSLFATLGARLVGLKMAQVVPIIGIIVGMVLNASLMRTIGVTADHLYRERLLIERYGQEDSASDLEEADDEEDLDAEVARYIELAKAENRG</sequence>
<dbReference type="OrthoDB" id="2737310at2"/>